<dbReference type="VEuPathDB" id="PlasmoDB:PmUG01_00052900"/>
<name>A0A1D3JHC1_PLAMA</name>
<reference evidence="2 3" key="1">
    <citation type="submission" date="2016-06" db="EMBL/GenBank/DDBJ databases">
        <authorList>
            <consortium name="Pathogen Informatics"/>
        </authorList>
    </citation>
    <scope>NUCLEOTIDE SEQUENCE [LARGE SCALE GENOMIC DNA]</scope>
</reference>
<evidence type="ECO:0000256" key="1">
    <source>
        <dbReference type="SAM" id="MobiDB-lite"/>
    </source>
</evidence>
<keyword evidence="3" id="KW-1185">Reference proteome</keyword>
<evidence type="ECO:0000313" key="2">
    <source>
        <dbReference type="EMBL" id="SBT85707.1"/>
    </source>
</evidence>
<proteinExistence type="predicted"/>
<dbReference type="Proteomes" id="UP000219813">
    <property type="component" value="Unassembled WGS sequence"/>
</dbReference>
<sequence length="188" mass="21303">MKENSSELCFGGGEYAKKLRFIKNQKYLNDIKYFKKGYIYVRNSNHDYIIKCKEYKTGFQNMKNHSDNNRKFNNDNYKTKNPQIKFRTQGNSDLINSHTFNKILQDSSAKNTDDRDVQSQSAIDSISADSKGFESPREITTDSAVIANNSVSLISHNIDIISSPDKETLPDLPSSKEPLTASGTINTL</sequence>
<dbReference type="RefSeq" id="XP_028859057.1">
    <property type="nucleotide sequence ID" value="XM_029004322.1"/>
</dbReference>
<dbReference type="AlphaFoldDB" id="A0A1D3JHC1"/>
<dbReference type="EMBL" id="FLRL01000019">
    <property type="protein sequence ID" value="SBT85707.1"/>
    <property type="molecule type" value="Genomic_DNA"/>
</dbReference>
<accession>A0A1D3JHC1</accession>
<protein>
    <submittedName>
        <fullName evidence="2">Uncharacterized protein</fullName>
    </submittedName>
</protein>
<gene>
    <name evidence="2" type="primary">PmUG01_00052900</name>
    <name evidence="2" type="ORF">PMUG01_00052900</name>
</gene>
<dbReference type="GeneID" id="39865992"/>
<organism evidence="2 3">
    <name type="scientific">Plasmodium malariae</name>
    <dbReference type="NCBI Taxonomy" id="5858"/>
    <lineage>
        <taxon>Eukaryota</taxon>
        <taxon>Sar</taxon>
        <taxon>Alveolata</taxon>
        <taxon>Apicomplexa</taxon>
        <taxon>Aconoidasida</taxon>
        <taxon>Haemosporida</taxon>
        <taxon>Plasmodiidae</taxon>
        <taxon>Plasmodium</taxon>
        <taxon>Plasmodium (Plasmodium)</taxon>
    </lineage>
</organism>
<feature type="compositionally biased region" description="Low complexity" evidence="1">
    <location>
        <begin position="118"/>
        <end position="130"/>
    </location>
</feature>
<dbReference type="KEGG" id="pmal:PMUG01_00052900"/>
<feature type="region of interest" description="Disordered" evidence="1">
    <location>
        <begin position="106"/>
        <end position="135"/>
    </location>
</feature>
<evidence type="ECO:0000313" key="3">
    <source>
        <dbReference type="Proteomes" id="UP000219813"/>
    </source>
</evidence>
<feature type="region of interest" description="Disordered" evidence="1">
    <location>
        <begin position="163"/>
        <end position="188"/>
    </location>
</feature>